<evidence type="ECO:0000313" key="3">
    <source>
        <dbReference type="Proteomes" id="UP001189813"/>
    </source>
</evidence>
<protein>
    <recommendedName>
        <fullName evidence="1">Putative DNA-binding domain-containing protein</fullName>
    </recommendedName>
</protein>
<accession>A0ABM9J8P4</accession>
<dbReference type="InterPro" id="IPR018640">
    <property type="entry name" value="DUF2063"/>
</dbReference>
<comment type="caution">
    <text evidence="2">The sequence shown here is derived from an EMBL/GenBank/DDBJ whole genome shotgun (WGS) entry which is preliminary data.</text>
</comment>
<gene>
    <name evidence="2" type="ORF">LMG19083_01411</name>
</gene>
<dbReference type="RefSeq" id="WP_316664926.1">
    <property type="nucleotide sequence ID" value="NZ_CATZBU010000003.1"/>
</dbReference>
<reference evidence="2 3" key="1">
    <citation type="submission" date="2023-07" db="EMBL/GenBank/DDBJ databases">
        <authorList>
            <person name="Peeters C."/>
        </authorList>
    </citation>
    <scope>NUCLEOTIDE SEQUENCE [LARGE SCALE GENOMIC DNA]</scope>
    <source>
        <strain evidence="2 3">LMG 19083</strain>
    </source>
</reference>
<dbReference type="EMBL" id="CATZBU010000003">
    <property type="protein sequence ID" value="CAJ0786280.1"/>
    <property type="molecule type" value="Genomic_DNA"/>
</dbReference>
<evidence type="ECO:0000259" key="1">
    <source>
        <dbReference type="Pfam" id="PF09836"/>
    </source>
</evidence>
<dbReference type="Proteomes" id="UP001189813">
    <property type="component" value="Unassembled WGS sequence"/>
</dbReference>
<dbReference type="InterPro" id="IPR044922">
    <property type="entry name" value="DUF2063_N_sf"/>
</dbReference>
<dbReference type="Pfam" id="PF09836">
    <property type="entry name" value="DUF2063"/>
    <property type="match status" value="1"/>
</dbReference>
<dbReference type="Gene3D" id="1.10.150.690">
    <property type="entry name" value="DUF2063"/>
    <property type="match status" value="1"/>
</dbReference>
<evidence type="ECO:0000313" key="2">
    <source>
        <dbReference type="EMBL" id="CAJ0786280.1"/>
    </source>
</evidence>
<name>A0ABM9J8P4_9RALS</name>
<keyword evidence="3" id="KW-1185">Reference proteome</keyword>
<organism evidence="2 3">
    <name type="scientific">Ralstonia psammae</name>
    <dbReference type="NCBI Taxonomy" id="3058598"/>
    <lineage>
        <taxon>Bacteria</taxon>
        <taxon>Pseudomonadati</taxon>
        <taxon>Pseudomonadota</taxon>
        <taxon>Betaproteobacteria</taxon>
        <taxon>Burkholderiales</taxon>
        <taxon>Burkholderiaceae</taxon>
        <taxon>Ralstonia</taxon>
    </lineage>
</organism>
<sequence>MRLPEWEAHVIGALTNPASNEEARGIAIYRNARLAILRNALAGAYPVCRALVGDDCFDALVRDTLAAQASTSPNLHRYGTALPEVVAQSPLARSLPYLADVARLEWCVHWAHFAPDTHVEPTSPSLLAQPAQTLRAGLVEGAQWMASAWPVVSIWRAHQPHADIALNEIDLGAGEAAAIAVRGHRVAVLDLDAATAAFLAACDATPSLQAALETTLAQRPHFDLTACLSGLYRSGLLALSACPTTPPTGDTP</sequence>
<feature type="domain" description="Putative DNA-binding" evidence="1">
    <location>
        <begin position="14"/>
        <end position="84"/>
    </location>
</feature>
<proteinExistence type="predicted"/>